<evidence type="ECO:0000313" key="1">
    <source>
        <dbReference type="EMBL" id="EPQ49880.1"/>
    </source>
</evidence>
<dbReference type="GeneID" id="19303063"/>
<dbReference type="Proteomes" id="UP000030669">
    <property type="component" value="Unassembled WGS sequence"/>
</dbReference>
<proteinExistence type="predicted"/>
<dbReference type="EMBL" id="KB469528">
    <property type="protein sequence ID" value="EPQ49880.1"/>
    <property type="molecule type" value="Genomic_DNA"/>
</dbReference>
<accession>S7R665</accession>
<dbReference type="HOGENOM" id="CLU_411052_0_0_1"/>
<organism evidence="1 2">
    <name type="scientific">Gloeophyllum trabeum (strain ATCC 11539 / FP-39264 / Madison 617)</name>
    <name type="common">Brown rot fungus</name>
    <dbReference type="NCBI Taxonomy" id="670483"/>
    <lineage>
        <taxon>Eukaryota</taxon>
        <taxon>Fungi</taxon>
        <taxon>Dikarya</taxon>
        <taxon>Basidiomycota</taxon>
        <taxon>Agaricomycotina</taxon>
        <taxon>Agaricomycetes</taxon>
        <taxon>Gloeophyllales</taxon>
        <taxon>Gloeophyllaceae</taxon>
        <taxon>Gloeophyllum</taxon>
    </lineage>
</organism>
<evidence type="ECO:0000313" key="2">
    <source>
        <dbReference type="Proteomes" id="UP000030669"/>
    </source>
</evidence>
<keyword evidence="2" id="KW-1185">Reference proteome</keyword>
<dbReference type="AlphaFoldDB" id="S7R665"/>
<protein>
    <submittedName>
        <fullName evidence="1">Uncharacterized protein</fullName>
    </submittedName>
</protein>
<dbReference type="KEGG" id="gtr:GLOTRDRAFT_134501"/>
<gene>
    <name evidence="1" type="ORF">GLOTRDRAFT_134501</name>
</gene>
<sequence length="628" mass="71147">MDWSARWCNVQLKNPNAVAHALNRTRATERSGGLPVPLDITGNLYRGVAGYMRMVRHIRKHMDHIRRVDIKVSRKALRQWVVANPVNPDFPAPILEELQLKKVADNLDAVPDANEHTLLSIFRSQRLRDLTVHKFTYRAARALFLPTVEKLSLLVPKESGTSTLQFQQDLLTMPNLRRLTVDLSLSPSANMVDVQLDRLEYLDLTIKKAKDARFLRTVTAHRLRDARIIVEAPDKDIPSILRSLSGVFNVVAVQRHLRCAVFRARNAHGLYVSLTEEEMSTTKGIRLYLKNATLDEHLFRLLTMYMALCLEKVQRLYIEPDLCVPLVRNAATVKMNAEGLLLTIEAMQELRLLQISMKLTRIDNLEDGSAVPCPRLETVVVEDVGVDEALFLSFLIAPNLQDVDLDITAPGGDIHNVVESIAPLLDHVAKNCQGYDANICTQSGQSLELTFTGLETETDAVRLEFLGKDIQNRALTAIARELGSSLQVVREFTVANGEGYERNSRATWYGLFEQMDAVRTLCIEGDASKVFDSGLAFRPGGQQDYHPVFPQMYSLILENVWFRPRKKKNGPRPKKTFINDLIRSFQHRQQATKLKHLTIVKGTNIRLADINKLQTFTRYLSSDRAVRK</sequence>
<name>S7R665_GLOTA</name>
<reference evidence="1 2" key="1">
    <citation type="journal article" date="2012" name="Science">
        <title>The Paleozoic origin of enzymatic lignin decomposition reconstructed from 31 fungal genomes.</title>
        <authorList>
            <person name="Floudas D."/>
            <person name="Binder M."/>
            <person name="Riley R."/>
            <person name="Barry K."/>
            <person name="Blanchette R.A."/>
            <person name="Henrissat B."/>
            <person name="Martinez A.T."/>
            <person name="Otillar R."/>
            <person name="Spatafora J.W."/>
            <person name="Yadav J.S."/>
            <person name="Aerts A."/>
            <person name="Benoit I."/>
            <person name="Boyd A."/>
            <person name="Carlson A."/>
            <person name="Copeland A."/>
            <person name="Coutinho P.M."/>
            <person name="de Vries R.P."/>
            <person name="Ferreira P."/>
            <person name="Findley K."/>
            <person name="Foster B."/>
            <person name="Gaskell J."/>
            <person name="Glotzer D."/>
            <person name="Gorecki P."/>
            <person name="Heitman J."/>
            <person name="Hesse C."/>
            <person name="Hori C."/>
            <person name="Igarashi K."/>
            <person name="Jurgens J.A."/>
            <person name="Kallen N."/>
            <person name="Kersten P."/>
            <person name="Kohler A."/>
            <person name="Kuees U."/>
            <person name="Kumar T.K.A."/>
            <person name="Kuo A."/>
            <person name="LaButti K."/>
            <person name="Larrondo L.F."/>
            <person name="Lindquist E."/>
            <person name="Ling A."/>
            <person name="Lombard V."/>
            <person name="Lucas S."/>
            <person name="Lundell T."/>
            <person name="Martin R."/>
            <person name="McLaughlin D.J."/>
            <person name="Morgenstern I."/>
            <person name="Morin E."/>
            <person name="Murat C."/>
            <person name="Nagy L.G."/>
            <person name="Nolan M."/>
            <person name="Ohm R.A."/>
            <person name="Patyshakuliyeva A."/>
            <person name="Rokas A."/>
            <person name="Ruiz-Duenas F.J."/>
            <person name="Sabat G."/>
            <person name="Salamov A."/>
            <person name="Samejima M."/>
            <person name="Schmutz J."/>
            <person name="Slot J.C."/>
            <person name="St John F."/>
            <person name="Stenlid J."/>
            <person name="Sun H."/>
            <person name="Sun S."/>
            <person name="Syed K."/>
            <person name="Tsang A."/>
            <person name="Wiebenga A."/>
            <person name="Young D."/>
            <person name="Pisabarro A."/>
            <person name="Eastwood D.C."/>
            <person name="Martin F."/>
            <person name="Cullen D."/>
            <person name="Grigoriev I.V."/>
            <person name="Hibbett D.S."/>
        </authorList>
    </citation>
    <scope>NUCLEOTIDE SEQUENCE [LARGE SCALE GENOMIC DNA]</scope>
    <source>
        <strain evidence="1 2">ATCC 11539</strain>
    </source>
</reference>
<dbReference type="RefSeq" id="XP_007871664.1">
    <property type="nucleotide sequence ID" value="XM_007873473.1"/>
</dbReference>